<protein>
    <submittedName>
        <fullName evidence="1">PAAR domain-containing protein</fullName>
    </submittedName>
</protein>
<dbReference type="RefSeq" id="WP_112167932.1">
    <property type="nucleotide sequence ID" value="NZ_JYDE01000021.1"/>
</dbReference>
<dbReference type="Proteomes" id="UP000284119">
    <property type="component" value="Unassembled WGS sequence"/>
</dbReference>
<dbReference type="Pfam" id="PF05488">
    <property type="entry name" value="PAAR_motif"/>
    <property type="match status" value="1"/>
</dbReference>
<name>A0ABX9NVS2_9GAMM</name>
<proteinExistence type="predicted"/>
<dbReference type="InterPro" id="IPR008727">
    <property type="entry name" value="PAAR_motif"/>
</dbReference>
<dbReference type="EMBL" id="RAHG01000010">
    <property type="protein sequence ID" value="RJT10692.1"/>
    <property type="molecule type" value="Genomic_DNA"/>
</dbReference>
<comment type="caution">
    <text evidence="1">The sequence shown here is derived from an EMBL/GenBank/DDBJ whole genome shotgun (WGS) entry which is preliminary data.</text>
</comment>
<evidence type="ECO:0000313" key="2">
    <source>
        <dbReference type="Proteomes" id="UP000284119"/>
    </source>
</evidence>
<gene>
    <name evidence="1" type="ORF">D5396_17955</name>
</gene>
<evidence type="ECO:0000313" key="1">
    <source>
        <dbReference type="EMBL" id="RJT10692.1"/>
    </source>
</evidence>
<accession>A0ABX9NVS2</accession>
<sequence length="85" mass="8815">MLGVIRLNDPLENGGQVISASGSTFMDIPVALKGDTVFCELHQGTYPIVGCHNSWTMNDRGVAVDGCKAACGCAMRSTLTIAGVA</sequence>
<organism evidence="1 2">
    <name type="scientific">Rahnella inusitata</name>
    <dbReference type="NCBI Taxonomy" id="58169"/>
    <lineage>
        <taxon>Bacteria</taxon>
        <taxon>Pseudomonadati</taxon>
        <taxon>Pseudomonadota</taxon>
        <taxon>Gammaproteobacteria</taxon>
        <taxon>Enterobacterales</taxon>
        <taxon>Yersiniaceae</taxon>
        <taxon>Rahnella</taxon>
    </lineage>
</organism>
<dbReference type="CDD" id="cd14744">
    <property type="entry name" value="PAAR_CT_2"/>
    <property type="match status" value="1"/>
</dbReference>
<keyword evidence="2" id="KW-1185">Reference proteome</keyword>
<reference evidence="1 2" key="1">
    <citation type="submission" date="2018-09" db="EMBL/GenBank/DDBJ databases">
        <authorList>
            <person name="Le Fleche-Mateos A."/>
        </authorList>
    </citation>
    <scope>NUCLEOTIDE SEQUENCE [LARGE SCALE GENOMIC DNA]</scope>
    <source>
        <strain evidence="1 2">DSM 30078</strain>
    </source>
</reference>